<gene>
    <name evidence="3" type="ORF">BCR35DRAFT_270681</name>
</gene>
<organism evidence="3 4">
    <name type="scientific">Leucosporidium creatinivorum</name>
    <dbReference type="NCBI Taxonomy" id="106004"/>
    <lineage>
        <taxon>Eukaryota</taxon>
        <taxon>Fungi</taxon>
        <taxon>Dikarya</taxon>
        <taxon>Basidiomycota</taxon>
        <taxon>Pucciniomycotina</taxon>
        <taxon>Microbotryomycetes</taxon>
        <taxon>Leucosporidiales</taxon>
        <taxon>Leucosporidium</taxon>
    </lineage>
</organism>
<sequence>MASSNATVQVASFDVPVGVNPYAWVQAQLLAQMYPPWASGFHVRFIVLLVVLAAVIILSFLYLALYTTETRRKGREWWAWRVIERPAGRYLIINQYVGYPICSIALGAMWIGYTCWIYQMFGGAHADPSPLFYFYPFCWIPFFISMSITTFAVLSGANLASKGRAPNSHRLSPFIANTLLLGLPLCMVVAISVAGIWSGRKWQIFAHSWTAAYDALGVAASEWNGTFDEATKAEMLGGLGADFSGSRLERYFEFRSSQYISTVIYCLSASILIVINLTGGLYLLATLRALGGQHRVVPRNEPLVAPLQPFATGPSALDTTGASPTPNSPISFENKDSRSSSAWEKMSASAGLKRLEWDVTLFFIAVVPACVLFMGFSIFMANNLTVVLTTPSLYEFAFMGIIFIYACITFLSLLALTIKTALSVYSSRSRGSARLGDDTVEANLRRRRAQGKAGPAGAGGVGVVVCEWKEIESVYEEPWTGQSTTRGSLYPRDMHPGSFVGGEDTL</sequence>
<dbReference type="Proteomes" id="UP000193467">
    <property type="component" value="Unassembled WGS sequence"/>
</dbReference>
<evidence type="ECO:0000313" key="3">
    <source>
        <dbReference type="EMBL" id="ORY62730.1"/>
    </source>
</evidence>
<protein>
    <recommendedName>
        <fullName evidence="5">Proteophosphoglycan ppg4</fullName>
    </recommendedName>
</protein>
<comment type="caution">
    <text evidence="3">The sequence shown here is derived from an EMBL/GenBank/DDBJ whole genome shotgun (WGS) entry which is preliminary data.</text>
</comment>
<feature type="transmembrane region" description="Helical" evidence="2">
    <location>
        <begin position="43"/>
        <end position="65"/>
    </location>
</feature>
<dbReference type="AlphaFoldDB" id="A0A1Y2DTZ0"/>
<dbReference type="EMBL" id="MCGR01000070">
    <property type="protein sequence ID" value="ORY62730.1"/>
    <property type="molecule type" value="Genomic_DNA"/>
</dbReference>
<dbReference type="OrthoDB" id="2524154at2759"/>
<keyword evidence="4" id="KW-1185">Reference proteome</keyword>
<keyword evidence="2" id="KW-0472">Membrane</keyword>
<keyword evidence="2" id="KW-1133">Transmembrane helix</keyword>
<accession>A0A1Y2DTZ0</accession>
<keyword evidence="2" id="KW-0812">Transmembrane</keyword>
<feature type="transmembrane region" description="Helical" evidence="2">
    <location>
        <begin position="393"/>
        <end position="418"/>
    </location>
</feature>
<evidence type="ECO:0000313" key="4">
    <source>
        <dbReference type="Proteomes" id="UP000193467"/>
    </source>
</evidence>
<feature type="region of interest" description="Disordered" evidence="1">
    <location>
        <begin position="479"/>
        <end position="506"/>
    </location>
</feature>
<feature type="transmembrane region" description="Helical" evidence="2">
    <location>
        <begin position="174"/>
        <end position="197"/>
    </location>
</feature>
<evidence type="ECO:0000256" key="1">
    <source>
        <dbReference type="SAM" id="MobiDB-lite"/>
    </source>
</evidence>
<evidence type="ECO:0000256" key="2">
    <source>
        <dbReference type="SAM" id="Phobius"/>
    </source>
</evidence>
<feature type="transmembrane region" description="Helical" evidence="2">
    <location>
        <begin position="359"/>
        <end position="381"/>
    </location>
</feature>
<feature type="transmembrane region" description="Helical" evidence="2">
    <location>
        <begin position="96"/>
        <end position="121"/>
    </location>
</feature>
<feature type="transmembrane region" description="Helical" evidence="2">
    <location>
        <begin position="259"/>
        <end position="285"/>
    </location>
</feature>
<feature type="transmembrane region" description="Helical" evidence="2">
    <location>
        <begin position="133"/>
        <end position="154"/>
    </location>
</feature>
<proteinExistence type="predicted"/>
<dbReference type="InParanoid" id="A0A1Y2DTZ0"/>
<evidence type="ECO:0008006" key="5">
    <source>
        <dbReference type="Google" id="ProtNLM"/>
    </source>
</evidence>
<name>A0A1Y2DTZ0_9BASI</name>
<reference evidence="3 4" key="1">
    <citation type="submission" date="2016-07" db="EMBL/GenBank/DDBJ databases">
        <title>Pervasive Adenine N6-methylation of Active Genes in Fungi.</title>
        <authorList>
            <consortium name="DOE Joint Genome Institute"/>
            <person name="Mondo S.J."/>
            <person name="Dannebaum R.O."/>
            <person name="Kuo R.C."/>
            <person name="Labutti K."/>
            <person name="Haridas S."/>
            <person name="Kuo A."/>
            <person name="Salamov A."/>
            <person name="Ahrendt S.R."/>
            <person name="Lipzen A."/>
            <person name="Sullivan W."/>
            <person name="Andreopoulos W.B."/>
            <person name="Clum A."/>
            <person name="Lindquist E."/>
            <person name="Daum C."/>
            <person name="Ramamoorthy G.K."/>
            <person name="Gryganskyi A."/>
            <person name="Culley D."/>
            <person name="Magnuson J.K."/>
            <person name="James T.Y."/>
            <person name="O'Malley M.A."/>
            <person name="Stajich J.E."/>
            <person name="Spatafora J.W."/>
            <person name="Visel A."/>
            <person name="Grigoriev I.V."/>
        </authorList>
    </citation>
    <scope>NUCLEOTIDE SEQUENCE [LARGE SCALE GENOMIC DNA]</scope>
    <source>
        <strain evidence="3 4">62-1032</strain>
    </source>
</reference>